<proteinExistence type="inferred from homology"/>
<reference evidence="9" key="2">
    <citation type="submission" date="2021-04" db="EMBL/GenBank/DDBJ databases">
        <authorList>
            <person name="Gilroy R."/>
        </authorList>
    </citation>
    <scope>NUCLEOTIDE SEQUENCE</scope>
    <source>
        <strain evidence="9">CHK187-11901</strain>
    </source>
</reference>
<dbReference type="InterPro" id="IPR038770">
    <property type="entry name" value="Na+/solute_symporter_sf"/>
</dbReference>
<dbReference type="Gene3D" id="1.20.1530.20">
    <property type="match status" value="1"/>
</dbReference>
<dbReference type="GO" id="GO:0055085">
    <property type="term" value="P:transmembrane transport"/>
    <property type="evidence" value="ECO:0007669"/>
    <property type="project" value="InterPro"/>
</dbReference>
<feature type="transmembrane region" description="Helical" evidence="8">
    <location>
        <begin position="66"/>
        <end position="88"/>
    </location>
</feature>
<keyword evidence="6 8" id="KW-1133">Transmembrane helix</keyword>
<comment type="similarity">
    <text evidence="2">Belongs to the auxin efflux carrier (TC 2.A.69) family.</text>
</comment>
<keyword evidence="5 8" id="KW-0812">Transmembrane</keyword>
<reference evidence="9" key="1">
    <citation type="journal article" date="2021" name="PeerJ">
        <title>Extensive microbial diversity within the chicken gut microbiome revealed by metagenomics and culture.</title>
        <authorList>
            <person name="Gilroy R."/>
            <person name="Ravi A."/>
            <person name="Getino M."/>
            <person name="Pursley I."/>
            <person name="Horton D.L."/>
            <person name="Alikhan N.F."/>
            <person name="Baker D."/>
            <person name="Gharbi K."/>
            <person name="Hall N."/>
            <person name="Watson M."/>
            <person name="Adriaenssens E.M."/>
            <person name="Foster-Nyarko E."/>
            <person name="Jarju S."/>
            <person name="Secka A."/>
            <person name="Antonio M."/>
            <person name="Oren A."/>
            <person name="Chaudhuri R.R."/>
            <person name="La Ragione R."/>
            <person name="Hildebrand F."/>
            <person name="Pallen M.J."/>
        </authorList>
    </citation>
    <scope>NUCLEOTIDE SEQUENCE</scope>
    <source>
        <strain evidence="9">CHK187-11901</strain>
    </source>
</reference>
<evidence type="ECO:0000256" key="3">
    <source>
        <dbReference type="ARBA" id="ARBA00022448"/>
    </source>
</evidence>
<evidence type="ECO:0000256" key="8">
    <source>
        <dbReference type="SAM" id="Phobius"/>
    </source>
</evidence>
<feature type="transmembrane region" description="Helical" evidence="8">
    <location>
        <begin position="36"/>
        <end position="54"/>
    </location>
</feature>
<accession>A0A9D2SVK0</accession>
<dbReference type="Proteomes" id="UP000823896">
    <property type="component" value="Unassembled WGS sequence"/>
</dbReference>
<evidence type="ECO:0000313" key="10">
    <source>
        <dbReference type="Proteomes" id="UP000823896"/>
    </source>
</evidence>
<feature type="transmembrane region" description="Helical" evidence="8">
    <location>
        <begin position="160"/>
        <end position="184"/>
    </location>
</feature>
<dbReference type="AlphaFoldDB" id="A0A9D2SVK0"/>
<dbReference type="EMBL" id="DWWM01000057">
    <property type="protein sequence ID" value="HJC37348.1"/>
    <property type="molecule type" value="Genomic_DNA"/>
</dbReference>
<feature type="transmembrane region" description="Helical" evidence="8">
    <location>
        <begin position="127"/>
        <end position="148"/>
    </location>
</feature>
<evidence type="ECO:0000256" key="6">
    <source>
        <dbReference type="ARBA" id="ARBA00022989"/>
    </source>
</evidence>
<dbReference type="PANTHER" id="PTHR36838">
    <property type="entry name" value="AUXIN EFFLUX CARRIER FAMILY PROTEIN"/>
    <property type="match status" value="1"/>
</dbReference>
<feature type="transmembrane region" description="Helical" evidence="8">
    <location>
        <begin position="282"/>
        <end position="301"/>
    </location>
</feature>
<dbReference type="Pfam" id="PF03547">
    <property type="entry name" value="Mem_trans"/>
    <property type="match status" value="2"/>
</dbReference>
<organism evidence="9 10">
    <name type="scientific">Candidatus Merdibacter merdavium</name>
    <dbReference type="NCBI Taxonomy" id="2838692"/>
    <lineage>
        <taxon>Bacteria</taxon>
        <taxon>Bacillati</taxon>
        <taxon>Bacillota</taxon>
        <taxon>Erysipelotrichia</taxon>
        <taxon>Erysipelotrichales</taxon>
        <taxon>Erysipelotrichaceae</taxon>
        <taxon>Merdibacter</taxon>
    </lineage>
</organism>
<evidence type="ECO:0000256" key="2">
    <source>
        <dbReference type="ARBA" id="ARBA00010145"/>
    </source>
</evidence>
<keyword evidence="3" id="KW-0813">Transport</keyword>
<evidence type="ECO:0000256" key="5">
    <source>
        <dbReference type="ARBA" id="ARBA00022692"/>
    </source>
</evidence>
<keyword evidence="7 8" id="KW-0472">Membrane</keyword>
<dbReference type="PANTHER" id="PTHR36838:SF1">
    <property type="entry name" value="SLR1864 PROTEIN"/>
    <property type="match status" value="1"/>
</dbReference>
<dbReference type="GO" id="GO:0005886">
    <property type="term" value="C:plasma membrane"/>
    <property type="evidence" value="ECO:0007669"/>
    <property type="project" value="UniProtKB-SubCell"/>
</dbReference>
<dbReference type="InterPro" id="IPR004776">
    <property type="entry name" value="Mem_transp_PIN-like"/>
</dbReference>
<comment type="caution">
    <text evidence="9">The sequence shown here is derived from an EMBL/GenBank/DDBJ whole genome shotgun (WGS) entry which is preliminary data.</text>
</comment>
<keyword evidence="4" id="KW-1003">Cell membrane</keyword>
<gene>
    <name evidence="9" type="ORF">H9702_09515</name>
</gene>
<evidence type="ECO:0000313" key="9">
    <source>
        <dbReference type="EMBL" id="HJC37348.1"/>
    </source>
</evidence>
<evidence type="ECO:0000256" key="4">
    <source>
        <dbReference type="ARBA" id="ARBA00022475"/>
    </source>
</evidence>
<feature type="transmembrane region" description="Helical" evidence="8">
    <location>
        <begin position="249"/>
        <end position="270"/>
    </location>
</feature>
<feature type="transmembrane region" description="Helical" evidence="8">
    <location>
        <begin position="100"/>
        <end position="121"/>
    </location>
</feature>
<comment type="subcellular location">
    <subcellularLocation>
        <location evidence="1">Cell membrane</location>
        <topology evidence="1">Multi-pass membrane protein</topology>
    </subcellularLocation>
</comment>
<feature type="transmembrane region" description="Helical" evidence="8">
    <location>
        <begin position="190"/>
        <end position="208"/>
    </location>
</feature>
<protein>
    <submittedName>
        <fullName evidence="9">AEC family transporter</fullName>
    </submittedName>
</protein>
<feature type="transmembrane region" description="Helical" evidence="8">
    <location>
        <begin position="220"/>
        <end position="243"/>
    </location>
</feature>
<sequence length="303" mass="32943">MNMTTLFSQMFVLAILMGIGFLARRVQVMDAGFSRQLSDLLLHIAIPAMIIASVGKGDPFADISDMLYVLGICTLVNALMVPLAALCVRLLRIREDKATFRFMFALSNAGFMGLPVITSVFGARAGVYAALYLLPNNFLMFGYGARLFQHDEPFSWKRLFNAPVCASLIACLICLTQVALPAVIQECAELLGAMTTPSAMLIIGAALADTKLGALRKERVLIPFTLLRMCLIPLCCFALLRLFVHDETLIQVCILMSAMPVATNAVIFASSCGRDTGLCSRAVFVTTLVSVISVPLLYALLFH</sequence>
<name>A0A9D2SVK0_9FIRM</name>
<evidence type="ECO:0000256" key="7">
    <source>
        <dbReference type="ARBA" id="ARBA00023136"/>
    </source>
</evidence>
<evidence type="ECO:0000256" key="1">
    <source>
        <dbReference type="ARBA" id="ARBA00004651"/>
    </source>
</evidence>
<feature type="transmembrane region" description="Helical" evidence="8">
    <location>
        <begin position="6"/>
        <end position="24"/>
    </location>
</feature>